<gene>
    <name evidence="2" type="ORF">C7C56_020015</name>
</gene>
<dbReference type="RefSeq" id="WP_106759133.1">
    <property type="nucleotide sequence ID" value="NZ_PXWF02000273.1"/>
</dbReference>
<dbReference type="Proteomes" id="UP000241421">
    <property type="component" value="Unassembled WGS sequence"/>
</dbReference>
<comment type="caution">
    <text evidence="2">The sequence shown here is derived from an EMBL/GenBank/DDBJ whole genome shotgun (WGS) entry which is preliminary data.</text>
</comment>
<evidence type="ECO:0000256" key="1">
    <source>
        <dbReference type="SAM" id="MobiDB-lite"/>
    </source>
</evidence>
<feature type="compositionally biased region" description="Acidic residues" evidence="1">
    <location>
        <begin position="89"/>
        <end position="99"/>
    </location>
</feature>
<accession>A0A2U2HGC3</accession>
<dbReference type="EMBL" id="PXWF02000273">
    <property type="protein sequence ID" value="PWF43980.1"/>
    <property type="molecule type" value="Genomic_DNA"/>
</dbReference>
<protein>
    <submittedName>
        <fullName evidence="2">Uncharacterized protein</fullName>
    </submittedName>
</protein>
<organism evidence="2 3">
    <name type="scientific">Massilia glaciei</name>
    <dbReference type="NCBI Taxonomy" id="1524097"/>
    <lineage>
        <taxon>Bacteria</taxon>
        <taxon>Pseudomonadati</taxon>
        <taxon>Pseudomonadota</taxon>
        <taxon>Betaproteobacteria</taxon>
        <taxon>Burkholderiales</taxon>
        <taxon>Oxalobacteraceae</taxon>
        <taxon>Telluria group</taxon>
        <taxon>Massilia</taxon>
    </lineage>
</organism>
<keyword evidence="3" id="KW-1185">Reference proteome</keyword>
<evidence type="ECO:0000313" key="2">
    <source>
        <dbReference type="EMBL" id="PWF43980.1"/>
    </source>
</evidence>
<dbReference type="AlphaFoldDB" id="A0A2U2HGC3"/>
<evidence type="ECO:0000313" key="3">
    <source>
        <dbReference type="Proteomes" id="UP000241421"/>
    </source>
</evidence>
<proteinExistence type="predicted"/>
<feature type="region of interest" description="Disordered" evidence="1">
    <location>
        <begin position="65"/>
        <end position="108"/>
    </location>
</feature>
<sequence length="108" mass="11946">MDAQHFSHFVESLVEWIANAPLYIEPTVSPEDKPVRSGFNNRIAAVKRVESRLAVFCTARARNELPDDDADFEPLEGLPEVAEKKEAATADEDEGDDGPAPDKRVARP</sequence>
<name>A0A2U2HGC3_9BURK</name>
<reference evidence="2 3" key="1">
    <citation type="submission" date="2018-04" db="EMBL/GenBank/DDBJ databases">
        <title>Massilia violaceinigra sp. nov., a novel purple-pigmented bacterium isolated from Tianshan glacier, Xinjiang, China.</title>
        <authorList>
            <person name="Wang H."/>
        </authorList>
    </citation>
    <scope>NUCLEOTIDE SEQUENCE [LARGE SCALE GENOMIC DNA]</scope>
    <source>
        <strain evidence="2 3">B448-2</strain>
    </source>
</reference>